<feature type="compositionally biased region" description="Basic and acidic residues" evidence="1">
    <location>
        <begin position="84"/>
        <end position="103"/>
    </location>
</feature>
<protein>
    <submittedName>
        <fullName evidence="2">Uncharacterized protein</fullName>
    </submittedName>
</protein>
<evidence type="ECO:0000256" key="1">
    <source>
        <dbReference type="SAM" id="MobiDB-lite"/>
    </source>
</evidence>
<dbReference type="EMBL" id="JAGKQM010000014">
    <property type="protein sequence ID" value="KAH0886057.1"/>
    <property type="molecule type" value="Genomic_DNA"/>
</dbReference>
<evidence type="ECO:0000313" key="2">
    <source>
        <dbReference type="EMBL" id="KAH0886057.1"/>
    </source>
</evidence>
<name>A0ABQ8A164_BRANA</name>
<organism evidence="2 3">
    <name type="scientific">Brassica napus</name>
    <name type="common">Rape</name>
    <dbReference type="NCBI Taxonomy" id="3708"/>
    <lineage>
        <taxon>Eukaryota</taxon>
        <taxon>Viridiplantae</taxon>
        <taxon>Streptophyta</taxon>
        <taxon>Embryophyta</taxon>
        <taxon>Tracheophyta</taxon>
        <taxon>Spermatophyta</taxon>
        <taxon>Magnoliopsida</taxon>
        <taxon>eudicotyledons</taxon>
        <taxon>Gunneridae</taxon>
        <taxon>Pentapetalae</taxon>
        <taxon>rosids</taxon>
        <taxon>malvids</taxon>
        <taxon>Brassicales</taxon>
        <taxon>Brassicaceae</taxon>
        <taxon>Brassiceae</taxon>
        <taxon>Brassica</taxon>
    </lineage>
</organism>
<keyword evidence="3" id="KW-1185">Reference proteome</keyword>
<reference evidence="2 3" key="1">
    <citation type="submission" date="2021-05" db="EMBL/GenBank/DDBJ databases">
        <title>Genome Assembly of Synthetic Allotetraploid Brassica napus Reveals Homoeologous Exchanges between Subgenomes.</title>
        <authorList>
            <person name="Davis J.T."/>
        </authorList>
    </citation>
    <scope>NUCLEOTIDE SEQUENCE [LARGE SCALE GENOMIC DNA]</scope>
    <source>
        <strain evidence="3">cv. Da-Ae</strain>
        <tissue evidence="2">Seedling</tissue>
    </source>
</reference>
<feature type="compositionally biased region" description="Basic and acidic residues" evidence="1">
    <location>
        <begin position="46"/>
        <end position="58"/>
    </location>
</feature>
<sequence>MGDCSHRNTTGPSSEHHRAKLGTPPGQARTTAPPTNQRPRCSSTESTHRLIDRQHRVDCPSPPSQSLPSRSQNQDLSWTSRAPHLSDDEPFNRRIDRHGRPFGDRIPLPEARGRPLQNKITPSFYRPVPPRQENRRHRLHRSRSPTPWRILKLLDLLELTDYPPPPRIPLREDVMEDLRKVTFQYTNVADPIEATARLQRVIRSEEEGLMEEIASRIIAAATNNLRQHEDRLRALPEEDTIEQSTPTARVERA</sequence>
<feature type="region of interest" description="Disordered" evidence="1">
    <location>
        <begin position="1"/>
        <end position="141"/>
    </location>
</feature>
<feature type="region of interest" description="Disordered" evidence="1">
    <location>
        <begin position="231"/>
        <end position="253"/>
    </location>
</feature>
<evidence type="ECO:0000313" key="3">
    <source>
        <dbReference type="Proteomes" id="UP000824890"/>
    </source>
</evidence>
<dbReference type="Proteomes" id="UP000824890">
    <property type="component" value="Unassembled WGS sequence"/>
</dbReference>
<comment type="caution">
    <text evidence="2">The sequence shown here is derived from an EMBL/GenBank/DDBJ whole genome shotgun (WGS) entry which is preliminary data.</text>
</comment>
<feature type="compositionally biased region" description="Polar residues" evidence="1">
    <location>
        <begin position="28"/>
        <end position="45"/>
    </location>
</feature>
<gene>
    <name evidence="2" type="ORF">HID58_062153</name>
</gene>
<accession>A0ABQ8A164</accession>
<proteinExistence type="predicted"/>